<organism evidence="1 2">
    <name type="scientific">Sphingobium tyrosinilyticum</name>
    <dbReference type="NCBI Taxonomy" id="2715436"/>
    <lineage>
        <taxon>Bacteria</taxon>
        <taxon>Pseudomonadati</taxon>
        <taxon>Pseudomonadota</taxon>
        <taxon>Alphaproteobacteria</taxon>
        <taxon>Sphingomonadales</taxon>
        <taxon>Sphingomonadaceae</taxon>
        <taxon>Sphingobium</taxon>
    </lineage>
</organism>
<dbReference type="Proteomes" id="UP001595957">
    <property type="component" value="Unassembled WGS sequence"/>
</dbReference>
<dbReference type="RefSeq" id="WP_082919621.1">
    <property type="nucleotide sequence ID" value="NZ_JBHSFZ010000064.1"/>
</dbReference>
<gene>
    <name evidence="1" type="ORF">ACFO3E_20120</name>
</gene>
<proteinExistence type="predicted"/>
<accession>A0ABV9F8T6</accession>
<keyword evidence="2" id="KW-1185">Reference proteome</keyword>
<evidence type="ECO:0000313" key="1">
    <source>
        <dbReference type="EMBL" id="MFC4596459.1"/>
    </source>
</evidence>
<name>A0ABV9F8T6_9SPHN</name>
<dbReference type="EMBL" id="JBHSFZ010000064">
    <property type="protein sequence ID" value="MFC4596459.1"/>
    <property type="molecule type" value="Genomic_DNA"/>
</dbReference>
<sequence length="83" mass="8882">MNVAVLTRLAEARAERRRRAVAEAMLAAGVEEARIEGEAVRLSGHGLLRRWMNDLGLRRRGGVGYERGSGGAGYGGCGAARRC</sequence>
<reference evidence="2" key="1">
    <citation type="journal article" date="2019" name="Int. J. Syst. Evol. Microbiol.">
        <title>The Global Catalogue of Microorganisms (GCM) 10K type strain sequencing project: providing services to taxonomists for standard genome sequencing and annotation.</title>
        <authorList>
            <consortium name="The Broad Institute Genomics Platform"/>
            <consortium name="The Broad Institute Genome Sequencing Center for Infectious Disease"/>
            <person name="Wu L."/>
            <person name="Ma J."/>
        </authorList>
    </citation>
    <scope>NUCLEOTIDE SEQUENCE [LARGE SCALE GENOMIC DNA]</scope>
    <source>
        <strain evidence="2">NBRC 103632</strain>
    </source>
</reference>
<protein>
    <submittedName>
        <fullName evidence="1">Uncharacterized protein</fullName>
    </submittedName>
</protein>
<evidence type="ECO:0000313" key="2">
    <source>
        <dbReference type="Proteomes" id="UP001595957"/>
    </source>
</evidence>
<comment type="caution">
    <text evidence="1">The sequence shown here is derived from an EMBL/GenBank/DDBJ whole genome shotgun (WGS) entry which is preliminary data.</text>
</comment>